<organism evidence="2 3">
    <name type="scientific">Dorcoceras hygrometricum</name>
    <dbReference type="NCBI Taxonomy" id="472368"/>
    <lineage>
        <taxon>Eukaryota</taxon>
        <taxon>Viridiplantae</taxon>
        <taxon>Streptophyta</taxon>
        <taxon>Embryophyta</taxon>
        <taxon>Tracheophyta</taxon>
        <taxon>Spermatophyta</taxon>
        <taxon>Magnoliopsida</taxon>
        <taxon>eudicotyledons</taxon>
        <taxon>Gunneridae</taxon>
        <taxon>Pentapetalae</taxon>
        <taxon>asterids</taxon>
        <taxon>lamiids</taxon>
        <taxon>Lamiales</taxon>
        <taxon>Gesneriaceae</taxon>
        <taxon>Didymocarpoideae</taxon>
        <taxon>Trichosporeae</taxon>
        <taxon>Loxocarpinae</taxon>
        <taxon>Dorcoceras</taxon>
    </lineage>
</organism>
<dbReference type="PANTHER" id="PTHR33070:SF49">
    <property type="entry name" value="OS06G0725500 PROTEIN"/>
    <property type="match status" value="1"/>
</dbReference>
<evidence type="ECO:0000256" key="1">
    <source>
        <dbReference type="SAM" id="MobiDB-lite"/>
    </source>
</evidence>
<reference evidence="2 3" key="1">
    <citation type="journal article" date="2015" name="Proc. Natl. Acad. Sci. U.S.A.">
        <title>The resurrection genome of Boea hygrometrica: A blueprint for survival of dehydration.</title>
        <authorList>
            <person name="Xiao L."/>
            <person name="Yang G."/>
            <person name="Zhang L."/>
            <person name="Yang X."/>
            <person name="Zhao S."/>
            <person name="Ji Z."/>
            <person name="Zhou Q."/>
            <person name="Hu M."/>
            <person name="Wang Y."/>
            <person name="Chen M."/>
            <person name="Xu Y."/>
            <person name="Jin H."/>
            <person name="Xiao X."/>
            <person name="Hu G."/>
            <person name="Bao F."/>
            <person name="Hu Y."/>
            <person name="Wan P."/>
            <person name="Li L."/>
            <person name="Deng X."/>
            <person name="Kuang T."/>
            <person name="Xiang C."/>
            <person name="Zhu J.K."/>
            <person name="Oliver M.J."/>
            <person name="He Y."/>
        </authorList>
    </citation>
    <scope>NUCLEOTIDE SEQUENCE [LARGE SCALE GENOMIC DNA]</scope>
    <source>
        <strain evidence="3">cv. XS01</strain>
    </source>
</reference>
<sequence>MATKMANRFRRSLSFPNHSSSKSAKALHSRSSSLPCRSQPSVSQIRAGIAHLHSWVGSGSSSACLCDGLKRLNSVHGSLVDLLQLPLNRDLLRRSGAFIDQLLDDFLHFADVYGRFQALLLRLKEECSAAEMAFRRGYRSDVDSRFKNLHRVGVQIGRLVSDLNHHRVLGESSAAPLDDESGLVGTIYDVLQVTSLISASVFGGISASFGIRKRSFMGLWFRRWTQDSKMEEMGLENLWVLRKNVEQGRSLSKKLHELEIFIVEIESCVERAFRSMINTRVSLLNLLTL</sequence>
<dbReference type="InterPro" id="IPR004320">
    <property type="entry name" value="BPS1_pln"/>
</dbReference>
<protein>
    <recommendedName>
        <fullName evidence="4">DUF241 domain protein</fullName>
    </recommendedName>
</protein>
<dbReference type="Proteomes" id="UP000250235">
    <property type="component" value="Unassembled WGS sequence"/>
</dbReference>
<dbReference type="GO" id="GO:0048364">
    <property type="term" value="P:root development"/>
    <property type="evidence" value="ECO:0007669"/>
    <property type="project" value="InterPro"/>
</dbReference>
<evidence type="ECO:0008006" key="4">
    <source>
        <dbReference type="Google" id="ProtNLM"/>
    </source>
</evidence>
<dbReference type="Pfam" id="PF03087">
    <property type="entry name" value="BPS1"/>
    <property type="match status" value="1"/>
</dbReference>
<dbReference type="GO" id="GO:0048367">
    <property type="term" value="P:shoot system development"/>
    <property type="evidence" value="ECO:0007669"/>
    <property type="project" value="InterPro"/>
</dbReference>
<dbReference type="EMBL" id="KV004534">
    <property type="protein sequence ID" value="KZV35613.1"/>
    <property type="molecule type" value="Genomic_DNA"/>
</dbReference>
<accession>A0A2Z7BLY2</accession>
<dbReference type="AlphaFoldDB" id="A0A2Z7BLY2"/>
<feature type="compositionally biased region" description="Low complexity" evidence="1">
    <location>
        <begin position="18"/>
        <end position="34"/>
    </location>
</feature>
<name>A0A2Z7BLY2_9LAMI</name>
<gene>
    <name evidence="2" type="ORF">F511_31745</name>
</gene>
<evidence type="ECO:0000313" key="3">
    <source>
        <dbReference type="Proteomes" id="UP000250235"/>
    </source>
</evidence>
<feature type="region of interest" description="Disordered" evidence="1">
    <location>
        <begin position="14"/>
        <end position="39"/>
    </location>
</feature>
<keyword evidence="3" id="KW-1185">Reference proteome</keyword>
<dbReference type="OrthoDB" id="695739at2759"/>
<evidence type="ECO:0000313" key="2">
    <source>
        <dbReference type="EMBL" id="KZV35613.1"/>
    </source>
</evidence>
<dbReference type="PANTHER" id="PTHR33070">
    <property type="entry name" value="OS06G0725500 PROTEIN"/>
    <property type="match status" value="1"/>
</dbReference>
<proteinExistence type="predicted"/>